<dbReference type="EMBL" id="JASCXX010000019">
    <property type="protein sequence ID" value="MDI6450340.1"/>
    <property type="molecule type" value="Genomic_DNA"/>
</dbReference>
<dbReference type="Proteomes" id="UP001431776">
    <property type="component" value="Unassembled WGS sequence"/>
</dbReference>
<reference evidence="1" key="1">
    <citation type="submission" date="2023-05" db="EMBL/GenBank/DDBJ databases">
        <title>Anaerotaeda fermentans gen. nov., sp. nov., a novel anaerobic planctomycete of the new family within the order Sedimentisphaerales isolated from Taman Peninsula, Russia.</title>
        <authorList>
            <person name="Khomyakova M.A."/>
            <person name="Merkel A.Y."/>
            <person name="Slobodkin A.I."/>
        </authorList>
    </citation>
    <scope>NUCLEOTIDE SEQUENCE</scope>
    <source>
        <strain evidence="1">M17dextr</strain>
    </source>
</reference>
<proteinExistence type="predicted"/>
<dbReference type="PANTHER" id="PTHR39337:SF1">
    <property type="entry name" value="BLR5642 PROTEIN"/>
    <property type="match status" value="1"/>
</dbReference>
<comment type="caution">
    <text evidence="1">The sequence shown here is derived from an EMBL/GenBank/DDBJ whole genome shotgun (WGS) entry which is preliminary data.</text>
</comment>
<sequence>MWEIFTIGYSSHTLQSFCALLNQYGITAVADVRSNPHSKFKPEFNRGHLTVALRKMGIAYVFLGNQCGARPNMPGCYIDGAVDFDILGHRPEFQQGIKRLHEGMAQFRVALMCAEKDPIMCHRMVLVSRHLGRISHVNVRHILGDGRCEEHCEAEARLLKLFDLASEELPGFGRSYEERLDEAYRRQAERIAHHADEDAEETVRVKHA</sequence>
<dbReference type="PANTHER" id="PTHR39337">
    <property type="entry name" value="BLR5642 PROTEIN"/>
    <property type="match status" value="1"/>
</dbReference>
<dbReference type="RefSeq" id="WP_349245751.1">
    <property type="nucleotide sequence ID" value="NZ_JASCXX010000019.1"/>
</dbReference>
<gene>
    <name evidence="1" type="ORF">QJ522_14865</name>
</gene>
<keyword evidence="2" id="KW-1185">Reference proteome</keyword>
<protein>
    <submittedName>
        <fullName evidence="1">DUF488 family protein</fullName>
    </submittedName>
</protein>
<evidence type="ECO:0000313" key="1">
    <source>
        <dbReference type="EMBL" id="MDI6450340.1"/>
    </source>
</evidence>
<dbReference type="AlphaFoldDB" id="A0AAW6U0B2"/>
<accession>A0AAW6U0B2</accession>
<evidence type="ECO:0000313" key="2">
    <source>
        <dbReference type="Proteomes" id="UP001431776"/>
    </source>
</evidence>
<dbReference type="Pfam" id="PF04343">
    <property type="entry name" value="DUF488"/>
    <property type="match status" value="1"/>
</dbReference>
<organism evidence="1 2">
    <name type="scientific">Anaerobaca lacustris</name>
    <dbReference type="NCBI Taxonomy" id="3044600"/>
    <lineage>
        <taxon>Bacteria</taxon>
        <taxon>Pseudomonadati</taxon>
        <taxon>Planctomycetota</taxon>
        <taxon>Phycisphaerae</taxon>
        <taxon>Sedimentisphaerales</taxon>
        <taxon>Anaerobacaceae</taxon>
        <taxon>Anaerobaca</taxon>
    </lineage>
</organism>
<name>A0AAW6U0B2_9BACT</name>
<dbReference type="InterPro" id="IPR007438">
    <property type="entry name" value="DUF488"/>
</dbReference>